<evidence type="ECO:0000259" key="1">
    <source>
        <dbReference type="Pfam" id="PF24182"/>
    </source>
</evidence>
<keyword evidence="3" id="KW-1185">Reference proteome</keyword>
<gene>
    <name evidence="2" type="ORF">DOMOVOI_05650</name>
</gene>
<organism evidence="2 3">
    <name type="scientific">Brevundimonas phage vB_BpoS-Domovoi</name>
    <dbReference type="NCBI Taxonomy" id="2948598"/>
    <lineage>
        <taxon>Viruses</taxon>
        <taxon>Duplodnaviria</taxon>
        <taxon>Heunggongvirae</taxon>
        <taxon>Uroviricota</taxon>
        <taxon>Caudoviricetes</taxon>
        <taxon>Jeanschmidtviridae</taxon>
        <taxon>Marchewkavirus</taxon>
        <taxon>Marchewkavirus domovoi</taxon>
    </lineage>
</organism>
<dbReference type="Pfam" id="PF24182">
    <property type="entry name" value="G1RFP"/>
    <property type="match status" value="1"/>
</dbReference>
<dbReference type="InterPro" id="IPR056427">
    <property type="entry name" value="G1RFP_dom"/>
</dbReference>
<evidence type="ECO:0000313" key="2">
    <source>
        <dbReference type="EMBL" id="USN15015.1"/>
    </source>
</evidence>
<proteinExistence type="predicted"/>
<feature type="domain" description="Gene 1 ring forming protein" evidence="1">
    <location>
        <begin position="10"/>
        <end position="42"/>
    </location>
</feature>
<name>A0A9E7MR53_9CAUD</name>
<dbReference type="Proteomes" id="UP001057221">
    <property type="component" value="Segment"/>
</dbReference>
<evidence type="ECO:0000313" key="3">
    <source>
        <dbReference type="Proteomes" id="UP001057221"/>
    </source>
</evidence>
<protein>
    <recommendedName>
        <fullName evidence="1">Gene 1 ring forming protein domain-containing protein</fullName>
    </recommendedName>
</protein>
<accession>A0A9E7MR53</accession>
<reference evidence="2 3" key="1">
    <citation type="submission" date="2022-05" db="EMBL/GenBank/DDBJ databases">
        <authorList>
            <person name="Friedrich I."/>
            <person name="Poehlein A."/>
            <person name="Schneider D."/>
            <person name="Hertel R."/>
            <person name="Daniel R."/>
        </authorList>
    </citation>
    <scope>NUCLEOTIDE SEQUENCE [LARGE SCALE GENOMIC DNA]</scope>
</reference>
<dbReference type="EMBL" id="ON529855">
    <property type="protein sequence ID" value="USN15015.1"/>
    <property type="molecule type" value="Genomic_DNA"/>
</dbReference>
<sequence>MISTEYNPDLALEALRAAIATRHEHADKHDVVEAARLYYAFLTAPKRTET</sequence>